<evidence type="ECO:0000313" key="10">
    <source>
        <dbReference type="EMBL" id="TCK21704.1"/>
    </source>
</evidence>
<evidence type="ECO:0000256" key="8">
    <source>
        <dbReference type="SAM" id="Phobius"/>
    </source>
</evidence>
<dbReference type="PANTHER" id="PTHR33908:SF11">
    <property type="entry name" value="MEMBRANE PROTEIN"/>
    <property type="match status" value="1"/>
</dbReference>
<feature type="domain" description="Glycosyltransferase RgtA/B/C/D-like" evidence="9">
    <location>
        <begin position="57"/>
        <end position="217"/>
    </location>
</feature>
<evidence type="ECO:0000256" key="5">
    <source>
        <dbReference type="ARBA" id="ARBA00022692"/>
    </source>
</evidence>
<dbReference type="AlphaFoldDB" id="A0A4R1HHJ1"/>
<dbReference type="Pfam" id="PF13231">
    <property type="entry name" value="PMT_2"/>
    <property type="match status" value="1"/>
</dbReference>
<evidence type="ECO:0000256" key="7">
    <source>
        <dbReference type="ARBA" id="ARBA00023136"/>
    </source>
</evidence>
<dbReference type="Proteomes" id="UP000295560">
    <property type="component" value="Unassembled WGS sequence"/>
</dbReference>
<feature type="transmembrane region" description="Helical" evidence="8">
    <location>
        <begin position="18"/>
        <end position="37"/>
    </location>
</feature>
<feature type="transmembrane region" description="Helical" evidence="8">
    <location>
        <begin position="78"/>
        <end position="98"/>
    </location>
</feature>
<dbReference type="PANTHER" id="PTHR33908">
    <property type="entry name" value="MANNOSYLTRANSFERASE YKCB-RELATED"/>
    <property type="match status" value="1"/>
</dbReference>
<organism evidence="10 11">
    <name type="scientific">Pseudonocardia endophytica</name>
    <dbReference type="NCBI Taxonomy" id="401976"/>
    <lineage>
        <taxon>Bacteria</taxon>
        <taxon>Bacillati</taxon>
        <taxon>Actinomycetota</taxon>
        <taxon>Actinomycetes</taxon>
        <taxon>Pseudonocardiales</taxon>
        <taxon>Pseudonocardiaceae</taxon>
        <taxon>Pseudonocardia</taxon>
    </lineage>
</organism>
<sequence length="488" mass="51351">MTTTAAPAAAPVSRLGRWGLPALTAVVLLLASGGYGYHRDELYFLAAGRHLAWGYVDQGLLTPLFARIATELFGDSLVGLRVIPALLAGAVVLVTATIARDLGGGRAEQAFAAVCTAVSAILLQTGHLLSTTTTDLLAWTLVTWLAVRALRGGGGARWIPVGLAAGVGLLNKPLTAFLLGALVVALLVAGPRWPLRDRWFWVAGAVAVVLWLPFLLWQAANGAPLLTLADSIAGGGSTSSEPWWLVVPFQAVLVSPLLIPVWVAGVVALARDRTLRAFPIAFVLLAVVFTVTGGKPYYLCGLYPVLLAAGAGPVLRWASSRVRATLLGLAVALSAVVNVMLMLPVVPEDELARTPITAMVADVGETVGWPAFATTVGDVARAQPPGTVVLTGNYGEAGALQRFAPDLDVYSGQNAYAYWGVPPARATTVVAVGYERPVLQRWFGDVVPAARIDNGVGLDNQEQGRTVWVCRGPLRPWGGLWPEIRHVG</sequence>
<keyword evidence="11" id="KW-1185">Reference proteome</keyword>
<comment type="caution">
    <text evidence="10">The sequence shown here is derived from an EMBL/GenBank/DDBJ whole genome shotgun (WGS) entry which is preliminary data.</text>
</comment>
<evidence type="ECO:0000256" key="3">
    <source>
        <dbReference type="ARBA" id="ARBA00022676"/>
    </source>
</evidence>
<feature type="transmembrane region" description="Helical" evidence="8">
    <location>
        <begin position="136"/>
        <end position="154"/>
    </location>
</feature>
<proteinExistence type="predicted"/>
<evidence type="ECO:0000313" key="11">
    <source>
        <dbReference type="Proteomes" id="UP000295560"/>
    </source>
</evidence>
<dbReference type="InterPro" id="IPR050297">
    <property type="entry name" value="LipidA_mod_glycosyltrf_83"/>
</dbReference>
<feature type="transmembrane region" description="Helical" evidence="8">
    <location>
        <begin position="326"/>
        <end position="346"/>
    </location>
</feature>
<feature type="transmembrane region" description="Helical" evidence="8">
    <location>
        <begin position="277"/>
        <end position="295"/>
    </location>
</feature>
<protein>
    <submittedName>
        <fullName evidence="10">Dolichyl-phosphate-mannose-protein mannosyltransferase</fullName>
    </submittedName>
</protein>
<dbReference type="GO" id="GO:0005886">
    <property type="term" value="C:plasma membrane"/>
    <property type="evidence" value="ECO:0007669"/>
    <property type="project" value="UniProtKB-SubCell"/>
</dbReference>
<evidence type="ECO:0000256" key="4">
    <source>
        <dbReference type="ARBA" id="ARBA00022679"/>
    </source>
</evidence>
<evidence type="ECO:0000256" key="2">
    <source>
        <dbReference type="ARBA" id="ARBA00022475"/>
    </source>
</evidence>
<evidence type="ECO:0000256" key="6">
    <source>
        <dbReference type="ARBA" id="ARBA00022989"/>
    </source>
</evidence>
<dbReference type="OrthoDB" id="5166595at2"/>
<dbReference type="RefSeq" id="WP_132430423.1">
    <property type="nucleotide sequence ID" value="NZ_SMFZ01000002.1"/>
</dbReference>
<feature type="transmembrane region" description="Helical" evidence="8">
    <location>
        <begin position="174"/>
        <end position="193"/>
    </location>
</feature>
<reference evidence="10 11" key="1">
    <citation type="submission" date="2019-03" db="EMBL/GenBank/DDBJ databases">
        <title>Sequencing the genomes of 1000 actinobacteria strains.</title>
        <authorList>
            <person name="Klenk H.-P."/>
        </authorList>
    </citation>
    <scope>NUCLEOTIDE SEQUENCE [LARGE SCALE GENOMIC DNA]</scope>
    <source>
        <strain evidence="10 11">DSM 44969</strain>
    </source>
</reference>
<feature type="transmembrane region" description="Helical" evidence="8">
    <location>
        <begin position="200"/>
        <end position="220"/>
    </location>
</feature>
<evidence type="ECO:0000259" key="9">
    <source>
        <dbReference type="Pfam" id="PF13231"/>
    </source>
</evidence>
<keyword evidence="3 10" id="KW-0328">Glycosyltransferase</keyword>
<name>A0A4R1HHJ1_PSEEN</name>
<feature type="transmembrane region" description="Helical" evidence="8">
    <location>
        <begin position="110"/>
        <end position="129"/>
    </location>
</feature>
<keyword evidence="6 8" id="KW-1133">Transmembrane helix</keyword>
<keyword evidence="2" id="KW-1003">Cell membrane</keyword>
<feature type="transmembrane region" description="Helical" evidence="8">
    <location>
        <begin position="301"/>
        <end position="319"/>
    </location>
</feature>
<keyword evidence="5 8" id="KW-0812">Transmembrane</keyword>
<gene>
    <name evidence="10" type="ORF">EV378_5695</name>
</gene>
<keyword evidence="7 8" id="KW-0472">Membrane</keyword>
<dbReference type="InterPro" id="IPR038731">
    <property type="entry name" value="RgtA/B/C-like"/>
</dbReference>
<accession>A0A4R1HHJ1</accession>
<dbReference type="GO" id="GO:0009103">
    <property type="term" value="P:lipopolysaccharide biosynthetic process"/>
    <property type="evidence" value="ECO:0007669"/>
    <property type="project" value="UniProtKB-ARBA"/>
</dbReference>
<comment type="subcellular location">
    <subcellularLocation>
        <location evidence="1">Cell membrane</location>
        <topology evidence="1">Multi-pass membrane protein</topology>
    </subcellularLocation>
</comment>
<dbReference type="EMBL" id="SMFZ01000002">
    <property type="protein sequence ID" value="TCK21704.1"/>
    <property type="molecule type" value="Genomic_DNA"/>
</dbReference>
<feature type="transmembrane region" description="Helical" evidence="8">
    <location>
        <begin position="243"/>
        <end position="270"/>
    </location>
</feature>
<evidence type="ECO:0000256" key="1">
    <source>
        <dbReference type="ARBA" id="ARBA00004651"/>
    </source>
</evidence>
<keyword evidence="4 10" id="KW-0808">Transferase</keyword>
<dbReference type="GO" id="GO:0016763">
    <property type="term" value="F:pentosyltransferase activity"/>
    <property type="evidence" value="ECO:0007669"/>
    <property type="project" value="TreeGrafter"/>
</dbReference>